<dbReference type="Pfam" id="PF00034">
    <property type="entry name" value="Cytochrom_C"/>
    <property type="match status" value="1"/>
</dbReference>
<dbReference type="PROSITE" id="PS51007">
    <property type="entry name" value="CYTC"/>
    <property type="match status" value="1"/>
</dbReference>
<evidence type="ECO:0000256" key="4">
    <source>
        <dbReference type="ARBA" id="ARBA00022617"/>
    </source>
</evidence>
<dbReference type="AlphaFoldDB" id="A0A5P1F939"/>
<dbReference type="GO" id="GO:0020037">
    <property type="term" value="F:heme binding"/>
    <property type="evidence" value="ECO:0007669"/>
    <property type="project" value="InterPro"/>
</dbReference>
<dbReference type="InterPro" id="IPR009056">
    <property type="entry name" value="Cyt_c-like_dom"/>
</dbReference>
<evidence type="ECO:0000256" key="6">
    <source>
        <dbReference type="ARBA" id="ARBA00022723"/>
    </source>
</evidence>
<dbReference type="Proteomes" id="UP000243459">
    <property type="component" value="Chromosome 4"/>
</dbReference>
<keyword evidence="9 12" id="KW-0496">Mitochondrion</keyword>
<evidence type="ECO:0000256" key="1">
    <source>
        <dbReference type="ARBA" id="ARBA00004569"/>
    </source>
</evidence>
<comment type="subcellular location">
    <subcellularLocation>
        <location evidence="1">Mitochondrion intermembrane space</location>
    </subcellularLocation>
</comment>
<evidence type="ECO:0000256" key="5">
    <source>
        <dbReference type="ARBA" id="ARBA00022660"/>
    </source>
</evidence>
<comment type="PTM">
    <text evidence="12">Binds 1 heme group per subunit.</text>
</comment>
<dbReference type="PRINTS" id="PR00604">
    <property type="entry name" value="CYTCHRMECIAB"/>
</dbReference>
<keyword evidence="4 10" id="KW-0349">Heme</keyword>
<gene>
    <name evidence="14" type="ORF">A4U43_C04F27900</name>
</gene>
<dbReference type="InterPro" id="IPR036909">
    <property type="entry name" value="Cyt_c-like_dom_sf"/>
</dbReference>
<evidence type="ECO:0000256" key="8">
    <source>
        <dbReference type="ARBA" id="ARBA00023004"/>
    </source>
</evidence>
<evidence type="ECO:0000313" key="14">
    <source>
        <dbReference type="EMBL" id="ONK73161.1"/>
    </source>
</evidence>
<name>A0A5P1F939_ASPOF</name>
<keyword evidence="15" id="KW-1185">Reference proteome</keyword>
<dbReference type="Gene3D" id="1.10.760.10">
    <property type="entry name" value="Cytochrome c-like domain"/>
    <property type="match status" value="1"/>
</dbReference>
<evidence type="ECO:0000256" key="2">
    <source>
        <dbReference type="ARBA" id="ARBA00006488"/>
    </source>
</evidence>
<organism evidence="14 15">
    <name type="scientific">Asparagus officinalis</name>
    <name type="common">Garden asparagus</name>
    <dbReference type="NCBI Taxonomy" id="4686"/>
    <lineage>
        <taxon>Eukaryota</taxon>
        <taxon>Viridiplantae</taxon>
        <taxon>Streptophyta</taxon>
        <taxon>Embryophyta</taxon>
        <taxon>Tracheophyta</taxon>
        <taxon>Spermatophyta</taxon>
        <taxon>Magnoliopsida</taxon>
        <taxon>Liliopsida</taxon>
        <taxon>Asparagales</taxon>
        <taxon>Asparagaceae</taxon>
        <taxon>Asparagoideae</taxon>
        <taxon>Asparagus</taxon>
    </lineage>
</organism>
<dbReference type="EMBL" id="CM007384">
    <property type="protein sequence ID" value="ONK73161.1"/>
    <property type="molecule type" value="Genomic_DNA"/>
</dbReference>
<evidence type="ECO:0000256" key="11">
    <source>
        <dbReference type="RuleBase" id="RU004426"/>
    </source>
</evidence>
<feature type="domain" description="Cytochrome c" evidence="13">
    <location>
        <begin position="3"/>
        <end position="106"/>
    </location>
</feature>
<keyword evidence="6 10" id="KW-0479">Metal-binding</keyword>
<keyword evidence="3 12" id="KW-0813">Transport</keyword>
<keyword evidence="7 12" id="KW-0249">Electron transport</keyword>
<dbReference type="GO" id="GO:0046872">
    <property type="term" value="F:metal ion binding"/>
    <property type="evidence" value="ECO:0007669"/>
    <property type="project" value="UniProtKB-KW"/>
</dbReference>
<evidence type="ECO:0000313" key="15">
    <source>
        <dbReference type="Proteomes" id="UP000243459"/>
    </source>
</evidence>
<evidence type="ECO:0000256" key="3">
    <source>
        <dbReference type="ARBA" id="ARBA00022448"/>
    </source>
</evidence>
<reference evidence="15" key="1">
    <citation type="journal article" date="2017" name="Nat. Commun.">
        <title>The asparagus genome sheds light on the origin and evolution of a young Y chromosome.</title>
        <authorList>
            <person name="Harkess A."/>
            <person name="Zhou J."/>
            <person name="Xu C."/>
            <person name="Bowers J.E."/>
            <person name="Van der Hulst R."/>
            <person name="Ayyampalayam S."/>
            <person name="Mercati F."/>
            <person name="Riccardi P."/>
            <person name="McKain M.R."/>
            <person name="Kakrana A."/>
            <person name="Tang H."/>
            <person name="Ray J."/>
            <person name="Groenendijk J."/>
            <person name="Arikit S."/>
            <person name="Mathioni S.M."/>
            <person name="Nakano M."/>
            <person name="Shan H."/>
            <person name="Telgmann-Rauber A."/>
            <person name="Kanno A."/>
            <person name="Yue Z."/>
            <person name="Chen H."/>
            <person name="Li W."/>
            <person name="Chen Y."/>
            <person name="Xu X."/>
            <person name="Zhang Y."/>
            <person name="Luo S."/>
            <person name="Chen H."/>
            <person name="Gao J."/>
            <person name="Mao Z."/>
            <person name="Pires J.C."/>
            <person name="Luo M."/>
            <person name="Kudrna D."/>
            <person name="Wing R.A."/>
            <person name="Meyers B.C."/>
            <person name="Yi K."/>
            <person name="Kong H."/>
            <person name="Lavrijsen P."/>
            <person name="Sunseri F."/>
            <person name="Falavigna A."/>
            <person name="Ye Y."/>
            <person name="Leebens-Mack J.H."/>
            <person name="Chen G."/>
        </authorList>
    </citation>
    <scope>NUCLEOTIDE SEQUENCE [LARGE SCALE GENOMIC DNA]</scope>
    <source>
        <strain evidence="15">cv. DH0086</strain>
    </source>
</reference>
<comment type="similarity">
    <text evidence="2 11">Belongs to the cytochrome c family.</text>
</comment>
<protein>
    <recommendedName>
        <fullName evidence="13">Cytochrome c domain-containing protein</fullName>
    </recommendedName>
</protein>
<dbReference type="GO" id="GO:0009055">
    <property type="term" value="F:electron transfer activity"/>
    <property type="evidence" value="ECO:0007669"/>
    <property type="project" value="InterPro"/>
</dbReference>
<dbReference type="SUPFAM" id="SSF46626">
    <property type="entry name" value="Cytochrome c"/>
    <property type="match status" value="1"/>
</dbReference>
<accession>A0A5P1F939</accession>
<keyword evidence="8 10" id="KW-0408">Iron</keyword>
<evidence type="ECO:0000256" key="10">
    <source>
        <dbReference type="PROSITE-ProRule" id="PRU00433"/>
    </source>
</evidence>
<evidence type="ECO:0000256" key="12">
    <source>
        <dbReference type="RuleBase" id="RU004427"/>
    </source>
</evidence>
<evidence type="ECO:0000256" key="9">
    <source>
        <dbReference type="ARBA" id="ARBA00023128"/>
    </source>
</evidence>
<proteinExistence type="inferred from homology"/>
<dbReference type="Gramene" id="ONK73161">
    <property type="protein sequence ID" value="ONK73161"/>
    <property type="gene ID" value="A4U43_C04F27900"/>
</dbReference>
<comment type="function">
    <text evidence="12">Electron carrier protein. The oxidized form of the cytochrome c heme group can accept an electron from the heme group of the cytochrome c1 subunit of cytochrome reductase. Cytochrome c then transfers this electron to the cytochrome oxidase complex, the final protein carrier in the mitochondrial electron-transport chain.</text>
</comment>
<evidence type="ECO:0000256" key="7">
    <source>
        <dbReference type="ARBA" id="ARBA00022982"/>
    </source>
</evidence>
<dbReference type="InterPro" id="IPR002327">
    <property type="entry name" value="Cyt_c_1A/1B"/>
</dbReference>
<dbReference type="PANTHER" id="PTHR11961">
    <property type="entry name" value="CYTOCHROME C"/>
    <property type="match status" value="1"/>
</dbReference>
<sequence>MAGNAMSGEKIFMSKCAQCHNLDRGGGAAQKQGPNLNGLFGRRFGACPEYLFTSENKNSTLVWEESALPEHLLDSNKCIPGTKTNFPGLGKQQDCIDLTDYLKQQKKTSLSVPSAVISSKNNLSQIQSYIIRSWKEFHPVPLNGRPNLRSLQVLFCPSTPHLFLHYFSPSHLFSPLCGNQSQSPSTGKTTSCSNNIPWSPWKLFSYFQVVLLLLYCQPNL</sequence>
<evidence type="ECO:0000259" key="13">
    <source>
        <dbReference type="PROSITE" id="PS51007"/>
    </source>
</evidence>
<dbReference type="GO" id="GO:0005758">
    <property type="term" value="C:mitochondrial intermembrane space"/>
    <property type="evidence" value="ECO:0007669"/>
    <property type="project" value="UniProtKB-SubCell"/>
</dbReference>
<keyword evidence="5 12" id="KW-0679">Respiratory chain</keyword>